<dbReference type="Proteomes" id="UP000481861">
    <property type="component" value="Unassembled WGS sequence"/>
</dbReference>
<sequence length="357" mass="41451">MSVRPLKEVIIEHFGTTNWSEFSSLFWKGRGKIPDYHGQPEHQLKFKLPYYASEHPLIPSIDEINRVMDENPMHPFNWDIHGNPSGMGRHNVCHIGPCLIKRYGGNHFALVQEVENMLYLEEHSKVRTAKVYAFFSDSKRLYLVTEFLEGKMLHDDFEALDKPTRDIISSKLAEQLQLLRATPSPGYYGRVNGQPFDPEFPGMETNFRNFHGPFYHYDDLLTAMYRGAEVRMALCTRDNFFEEQVKFLTDFKTILGATKDPKPVLTFRDIKGANMIFNSVRDSSGNIVDWTVTLIDWHMLEWLPGWAQAVCIEWHYAQADDPKTLEHMKILLDSLGDDYTKECAFLFDEGRVGYYIC</sequence>
<dbReference type="AlphaFoldDB" id="A0A7C8ICP6"/>
<dbReference type="InterPro" id="IPR002575">
    <property type="entry name" value="Aminoglycoside_PTrfase"/>
</dbReference>
<dbReference type="EMBL" id="JAADJZ010000007">
    <property type="protein sequence ID" value="KAF2873792.1"/>
    <property type="molecule type" value="Genomic_DNA"/>
</dbReference>
<evidence type="ECO:0000313" key="2">
    <source>
        <dbReference type="EMBL" id="KAF2873792.1"/>
    </source>
</evidence>
<proteinExistence type="predicted"/>
<dbReference type="InterPro" id="IPR011009">
    <property type="entry name" value="Kinase-like_dom_sf"/>
</dbReference>
<dbReference type="InterPro" id="IPR051678">
    <property type="entry name" value="AGP_Transferase"/>
</dbReference>
<accession>A0A7C8ICP6</accession>
<gene>
    <name evidence="2" type="ORF">BDV95DRAFT_605269</name>
</gene>
<evidence type="ECO:0000259" key="1">
    <source>
        <dbReference type="Pfam" id="PF01636"/>
    </source>
</evidence>
<evidence type="ECO:0000313" key="3">
    <source>
        <dbReference type="Proteomes" id="UP000481861"/>
    </source>
</evidence>
<protein>
    <recommendedName>
        <fullName evidence="1">Aminoglycoside phosphotransferase domain-containing protein</fullName>
    </recommendedName>
</protein>
<reference evidence="2 3" key="1">
    <citation type="submission" date="2020-01" db="EMBL/GenBank/DDBJ databases">
        <authorList>
            <consortium name="DOE Joint Genome Institute"/>
            <person name="Haridas S."/>
            <person name="Albert R."/>
            <person name="Binder M."/>
            <person name="Bloem J."/>
            <person name="Labutti K."/>
            <person name="Salamov A."/>
            <person name="Andreopoulos B."/>
            <person name="Baker S.E."/>
            <person name="Barry K."/>
            <person name="Bills G."/>
            <person name="Bluhm B.H."/>
            <person name="Cannon C."/>
            <person name="Castanera R."/>
            <person name="Culley D.E."/>
            <person name="Daum C."/>
            <person name="Ezra D."/>
            <person name="Gonzalez J.B."/>
            <person name="Henrissat B."/>
            <person name="Kuo A."/>
            <person name="Liang C."/>
            <person name="Lipzen A."/>
            <person name="Lutzoni F."/>
            <person name="Magnuson J."/>
            <person name="Mondo S."/>
            <person name="Nolan M."/>
            <person name="Ohm R."/>
            <person name="Pangilinan J."/>
            <person name="Park H.-J.H."/>
            <person name="Ramirez L."/>
            <person name="Alfaro M."/>
            <person name="Sun H."/>
            <person name="Tritt A."/>
            <person name="Yoshinaga Y."/>
            <person name="Zwiers L.-H.L."/>
            <person name="Turgeon B.G."/>
            <person name="Goodwin S.B."/>
            <person name="Spatafora J.W."/>
            <person name="Crous P.W."/>
            <person name="Grigoriev I.V."/>
        </authorList>
    </citation>
    <scope>NUCLEOTIDE SEQUENCE [LARGE SCALE GENOMIC DNA]</scope>
    <source>
        <strain evidence="2 3">CBS 611.86</strain>
    </source>
</reference>
<dbReference type="PANTHER" id="PTHR21310">
    <property type="entry name" value="AMINOGLYCOSIDE PHOSPHOTRANSFERASE-RELATED-RELATED"/>
    <property type="match status" value="1"/>
</dbReference>
<feature type="domain" description="Aminoglycoside phosphotransferase" evidence="1">
    <location>
        <begin position="111"/>
        <end position="293"/>
    </location>
</feature>
<name>A0A7C8ICP6_9PLEO</name>
<dbReference type="SUPFAM" id="SSF56112">
    <property type="entry name" value="Protein kinase-like (PK-like)"/>
    <property type="match status" value="1"/>
</dbReference>
<keyword evidence="3" id="KW-1185">Reference proteome</keyword>
<dbReference type="OrthoDB" id="4177236at2759"/>
<organism evidence="2 3">
    <name type="scientific">Massariosphaeria phaeospora</name>
    <dbReference type="NCBI Taxonomy" id="100035"/>
    <lineage>
        <taxon>Eukaryota</taxon>
        <taxon>Fungi</taxon>
        <taxon>Dikarya</taxon>
        <taxon>Ascomycota</taxon>
        <taxon>Pezizomycotina</taxon>
        <taxon>Dothideomycetes</taxon>
        <taxon>Pleosporomycetidae</taxon>
        <taxon>Pleosporales</taxon>
        <taxon>Pleosporales incertae sedis</taxon>
        <taxon>Massariosphaeria</taxon>
    </lineage>
</organism>
<dbReference type="PANTHER" id="PTHR21310:SF48">
    <property type="entry name" value="AMINOGLYCOSIDE PHOSPHOTRANSFERASE DOMAIN-CONTAINING PROTEIN"/>
    <property type="match status" value="1"/>
</dbReference>
<comment type="caution">
    <text evidence="2">The sequence shown here is derived from an EMBL/GenBank/DDBJ whole genome shotgun (WGS) entry which is preliminary data.</text>
</comment>
<dbReference type="Pfam" id="PF01636">
    <property type="entry name" value="APH"/>
    <property type="match status" value="1"/>
</dbReference>